<dbReference type="OrthoDB" id="503431at2"/>
<accession>W6N5K6</accession>
<keyword evidence="1 3" id="KW-0808">Transferase</keyword>
<evidence type="ECO:0000256" key="1">
    <source>
        <dbReference type="ARBA" id="ARBA00022679"/>
    </source>
</evidence>
<gene>
    <name evidence="3" type="ORF">CTDIVETGP_1636</name>
</gene>
<comment type="caution">
    <text evidence="3">The sequence shown here is derived from an EMBL/GenBank/DDBJ whole genome shotgun (WGS) entry which is preliminary data.</text>
</comment>
<name>W6N5K6_CLOTY</name>
<dbReference type="EMBL" id="CBXI010000026">
    <property type="protein sequence ID" value="CDL91566.1"/>
    <property type="molecule type" value="Genomic_DNA"/>
</dbReference>
<keyword evidence="3" id="KW-0012">Acyltransferase</keyword>
<dbReference type="InterPro" id="IPR054691">
    <property type="entry name" value="LeuA/HCS_post-cat"/>
</dbReference>
<dbReference type="PANTHER" id="PTHR42880:SF1">
    <property type="entry name" value="ISOPROPYLMALATE_HOMOCITRATE_CITRAMALATE SYNTHASE FAMILY PROTEIN"/>
    <property type="match status" value="1"/>
</dbReference>
<dbReference type="Proteomes" id="UP000019482">
    <property type="component" value="Unassembled WGS sequence"/>
</dbReference>
<dbReference type="GeneID" id="29420658"/>
<evidence type="ECO:0000313" key="3">
    <source>
        <dbReference type="EMBL" id="CDL91566.1"/>
    </source>
</evidence>
<keyword evidence="4" id="KW-1185">Reference proteome</keyword>
<dbReference type="AlphaFoldDB" id="W6N5K6"/>
<dbReference type="RefSeq" id="WP_017895971.1">
    <property type="nucleotide sequence ID" value="NZ_CBXI010000026.1"/>
</dbReference>
<reference evidence="3 4" key="1">
    <citation type="journal article" date="2015" name="Genome Announc.">
        <title>Draft Genome Sequence of Clostridium tyrobutyricum Strain DIVETGP, Isolated from Cow's Milk for Grana Padano Production.</title>
        <authorList>
            <person name="Soggiu A."/>
            <person name="Piras C."/>
            <person name="Gaiarsa S."/>
            <person name="Sassera D."/>
            <person name="Roncada P."/>
            <person name="Bendixen E."/>
            <person name="Brasca M."/>
            <person name="Bonizzi L."/>
        </authorList>
    </citation>
    <scope>NUCLEOTIDE SEQUENCE [LARGE SCALE GENOMIC DNA]</scope>
    <source>
        <strain evidence="3 4">DIVETGP</strain>
    </source>
</reference>
<proteinExistence type="predicted"/>
<dbReference type="EC" id="2.3.3.14" evidence="3"/>
<dbReference type="GO" id="GO:0004410">
    <property type="term" value="F:homocitrate synthase activity"/>
    <property type="evidence" value="ECO:0007669"/>
    <property type="project" value="UniProtKB-EC"/>
</dbReference>
<feature type="domain" description="2-isopropylmalate synthase/homocitrate synthase post-catalytic" evidence="2">
    <location>
        <begin position="252"/>
        <end position="327"/>
    </location>
</feature>
<protein>
    <submittedName>
        <fullName evidence="3">Homocitrate synthase omega subunit</fullName>
        <ecNumber evidence="3">2.3.3.14</ecNumber>
    </submittedName>
</protein>
<sequence>MSIIIKNNKKFIIDRTLPEIMKRLEKVDEIDLEKFLMLLEKVGVDLIEVNKFTLDKIKVLPEKLHYIYRVDDISHIYFLDNYICNFKYVILDYKKIFSLNNDTLDKLKGRKIILEVDIKILDKLIGDSDNKLFSKLNIDFVRIKNVVKYDLSGWGKMIQQIKDRFSANVGFCADDKFYMATAISIEALNDDTDFVTAAFNGEIYGLASLEEVLLGIKVVKQAIVSGDLRYIQELTKIYTQLTSQKIYCMKPVIGEDIFKCESGIHVDGIEKNTHTYEPYNPDDIGSKRTIYIGKHSGKKAVVLRLNSLNIDCNELDINKFLNKVRETSIRFKRNILDKELVQIYNDFKDTCLR</sequence>
<evidence type="ECO:0000313" key="4">
    <source>
        <dbReference type="Proteomes" id="UP000019482"/>
    </source>
</evidence>
<dbReference type="Gene3D" id="1.10.238.260">
    <property type="match status" value="1"/>
</dbReference>
<dbReference type="Pfam" id="PF22617">
    <property type="entry name" value="HCS_D2"/>
    <property type="match status" value="1"/>
</dbReference>
<dbReference type="PANTHER" id="PTHR42880">
    <property type="entry name" value="HOMOCITRATE SYNTHASE"/>
    <property type="match status" value="1"/>
</dbReference>
<evidence type="ECO:0000259" key="2">
    <source>
        <dbReference type="Pfam" id="PF22617"/>
    </source>
</evidence>
<organism evidence="3 4">
    <name type="scientific">Clostridium tyrobutyricum DIVETGP</name>
    <dbReference type="NCBI Taxonomy" id="1408889"/>
    <lineage>
        <taxon>Bacteria</taxon>
        <taxon>Bacillati</taxon>
        <taxon>Bacillota</taxon>
        <taxon>Clostridia</taxon>
        <taxon>Eubacteriales</taxon>
        <taxon>Clostridiaceae</taxon>
        <taxon>Clostridium</taxon>
    </lineage>
</organism>